<evidence type="ECO:0000313" key="3">
    <source>
        <dbReference type="Proteomes" id="UP000614350"/>
    </source>
</evidence>
<dbReference type="Proteomes" id="UP000614350">
    <property type="component" value="Unassembled WGS sequence"/>
</dbReference>
<evidence type="ECO:0000313" key="2">
    <source>
        <dbReference type="EMBL" id="KAF7388883.1"/>
    </source>
</evidence>
<comment type="caution">
    <text evidence="2">The sequence shown here is derived from an EMBL/GenBank/DDBJ whole genome shotgun (WGS) entry which is preliminary data.</text>
</comment>
<feature type="compositionally biased region" description="Basic and acidic residues" evidence="1">
    <location>
        <begin position="70"/>
        <end position="79"/>
    </location>
</feature>
<feature type="region of interest" description="Disordered" evidence="1">
    <location>
        <begin position="34"/>
        <end position="79"/>
    </location>
</feature>
<keyword evidence="3" id="KW-1185">Reference proteome</keyword>
<evidence type="ECO:0000256" key="1">
    <source>
        <dbReference type="SAM" id="MobiDB-lite"/>
    </source>
</evidence>
<reference evidence="2" key="1">
    <citation type="journal article" date="2020" name="G3 (Bethesda)">
        <title>High-Quality Assemblies for Three Invasive Social Wasps from the &lt;i&gt;Vespula&lt;/i&gt; Genus.</title>
        <authorList>
            <person name="Harrop T.W.R."/>
            <person name="Guhlin J."/>
            <person name="McLaughlin G.M."/>
            <person name="Permina E."/>
            <person name="Stockwell P."/>
            <person name="Gilligan J."/>
            <person name="Le Lec M.F."/>
            <person name="Gruber M.A.M."/>
            <person name="Quinn O."/>
            <person name="Lovegrove M."/>
            <person name="Duncan E.J."/>
            <person name="Remnant E.J."/>
            <person name="Van Eeckhoven J."/>
            <person name="Graham B."/>
            <person name="Knapp R.A."/>
            <person name="Langford K.W."/>
            <person name="Kronenberg Z."/>
            <person name="Press M.O."/>
            <person name="Eacker S.M."/>
            <person name="Wilson-Rankin E.E."/>
            <person name="Purcell J."/>
            <person name="Lester P.J."/>
            <person name="Dearden P.K."/>
        </authorList>
    </citation>
    <scope>NUCLEOTIDE SEQUENCE</scope>
    <source>
        <strain evidence="2">Marl-1</strain>
    </source>
</reference>
<sequence length="79" mass="8284">MWNGDGNHAVLTKDGVAFIHLAAAVSLFVGKSVARSTDDPGEASIAAGEGRRNSEFLLHGSGSTTPANTLEEKRQENFA</sequence>
<proteinExistence type="predicted"/>
<gene>
    <name evidence="2" type="ORF">HZH66_010020</name>
</gene>
<accession>A0A834JI87</accession>
<organism evidence="2 3">
    <name type="scientific">Vespula vulgaris</name>
    <name type="common">Yellow jacket</name>
    <name type="synonym">Wasp</name>
    <dbReference type="NCBI Taxonomy" id="7454"/>
    <lineage>
        <taxon>Eukaryota</taxon>
        <taxon>Metazoa</taxon>
        <taxon>Ecdysozoa</taxon>
        <taxon>Arthropoda</taxon>
        <taxon>Hexapoda</taxon>
        <taxon>Insecta</taxon>
        <taxon>Pterygota</taxon>
        <taxon>Neoptera</taxon>
        <taxon>Endopterygota</taxon>
        <taxon>Hymenoptera</taxon>
        <taxon>Apocrita</taxon>
        <taxon>Aculeata</taxon>
        <taxon>Vespoidea</taxon>
        <taxon>Vespidae</taxon>
        <taxon>Vespinae</taxon>
        <taxon>Vespula</taxon>
    </lineage>
</organism>
<dbReference type="AlphaFoldDB" id="A0A834JI87"/>
<protein>
    <submittedName>
        <fullName evidence="2">Uncharacterized protein</fullName>
    </submittedName>
</protein>
<dbReference type="EMBL" id="JACSEA010000011">
    <property type="protein sequence ID" value="KAF7388883.1"/>
    <property type="molecule type" value="Genomic_DNA"/>
</dbReference>
<name>A0A834JI87_VESVU</name>